<dbReference type="AlphaFoldDB" id="A0A4P9Y475"/>
<feature type="domain" description="Mechanosensitive ion channel MscS" evidence="2">
    <location>
        <begin position="181"/>
        <end position="246"/>
    </location>
</feature>
<dbReference type="InterPro" id="IPR010920">
    <property type="entry name" value="LSM_dom_sf"/>
</dbReference>
<evidence type="ECO:0000313" key="3">
    <source>
        <dbReference type="EMBL" id="RKP13766.1"/>
    </source>
</evidence>
<dbReference type="EMBL" id="KZ987947">
    <property type="protein sequence ID" value="RKP13766.1"/>
    <property type="molecule type" value="Genomic_DNA"/>
</dbReference>
<evidence type="ECO:0000259" key="2">
    <source>
        <dbReference type="Pfam" id="PF00924"/>
    </source>
</evidence>
<dbReference type="GO" id="GO:0016020">
    <property type="term" value="C:membrane"/>
    <property type="evidence" value="ECO:0007669"/>
    <property type="project" value="InterPro"/>
</dbReference>
<reference evidence="4" key="1">
    <citation type="journal article" date="2018" name="Nat. Microbiol.">
        <title>Leveraging single-cell genomics to expand the fungal tree of life.</title>
        <authorList>
            <person name="Ahrendt S.R."/>
            <person name="Quandt C.A."/>
            <person name="Ciobanu D."/>
            <person name="Clum A."/>
            <person name="Salamov A."/>
            <person name="Andreopoulos B."/>
            <person name="Cheng J.F."/>
            <person name="Woyke T."/>
            <person name="Pelin A."/>
            <person name="Henrissat B."/>
            <person name="Reynolds N.K."/>
            <person name="Benny G.L."/>
            <person name="Smith M.E."/>
            <person name="James T.Y."/>
            <person name="Grigoriev I.V."/>
        </authorList>
    </citation>
    <scope>NUCLEOTIDE SEQUENCE [LARGE SCALE GENOMIC DNA]</scope>
</reference>
<gene>
    <name evidence="3" type="ORF">BJ684DRAFT_15864</name>
</gene>
<dbReference type="Gene3D" id="1.10.287.1260">
    <property type="match status" value="1"/>
</dbReference>
<dbReference type="SUPFAM" id="SSF50182">
    <property type="entry name" value="Sm-like ribonucleoproteins"/>
    <property type="match status" value="1"/>
</dbReference>
<dbReference type="GO" id="GO:0055085">
    <property type="term" value="P:transmembrane transport"/>
    <property type="evidence" value="ECO:0007669"/>
    <property type="project" value="InterPro"/>
</dbReference>
<keyword evidence="1" id="KW-0472">Membrane</keyword>
<dbReference type="PANTHER" id="PTHR30566:SF25">
    <property type="entry name" value="INNER MEMBRANE PROTEIN"/>
    <property type="match status" value="1"/>
</dbReference>
<feature type="transmembrane region" description="Helical" evidence="1">
    <location>
        <begin position="80"/>
        <end position="100"/>
    </location>
</feature>
<dbReference type="Proteomes" id="UP000267251">
    <property type="component" value="Unassembled WGS sequence"/>
</dbReference>
<keyword evidence="4" id="KW-1185">Reference proteome</keyword>
<feature type="transmembrane region" description="Helical" evidence="1">
    <location>
        <begin position="6"/>
        <end position="33"/>
    </location>
</feature>
<sequence length="385" mass="42559">MASDWVIPVIILLATSAGTIPVHAALYFLARIIVKRTPNQVDDDLVLYLRWPTMALFPLIGLLVTLPFQSYMSDGVIGAIRHAVIILLIAAATWVLINLVRVSSRVATRQARETREKDPLGYRRVETQVVVICRLAYTVIVLFAIAGVLMTFPAAWSYGVSILASAGVAGLIVTLAARPGLENMIASLTIALSQPITLEDEVLVDGEHGYIEEITAQFVVIRTIDERRLVYPLTRFTGSPFQNWTRTKLEKMAMVTLTLGLNTDLDKLRERLISVLQDCTDWDRRSSHLQVSGFEEEKMQVRIIASTANGTAKARLECAIREKLLPFLVSPPTISRGSSRTDVVQMSGPFEKLGWGDGTTDLASMAWPPDPIRRRPASILKNPAV</sequence>
<name>A0A4P9Y475_9FUNG</name>
<organism evidence="3 4">
    <name type="scientific">Piptocephalis cylindrospora</name>
    <dbReference type="NCBI Taxonomy" id="1907219"/>
    <lineage>
        <taxon>Eukaryota</taxon>
        <taxon>Fungi</taxon>
        <taxon>Fungi incertae sedis</taxon>
        <taxon>Zoopagomycota</taxon>
        <taxon>Zoopagomycotina</taxon>
        <taxon>Zoopagomycetes</taxon>
        <taxon>Zoopagales</taxon>
        <taxon>Piptocephalidaceae</taxon>
        <taxon>Piptocephalis</taxon>
    </lineage>
</organism>
<dbReference type="PANTHER" id="PTHR30566">
    <property type="entry name" value="YNAI-RELATED MECHANOSENSITIVE ION CHANNEL"/>
    <property type="match status" value="1"/>
</dbReference>
<accession>A0A4P9Y475</accession>
<dbReference type="OrthoDB" id="2114051at2759"/>
<proteinExistence type="predicted"/>
<feature type="transmembrane region" description="Helical" evidence="1">
    <location>
        <begin position="129"/>
        <end position="149"/>
    </location>
</feature>
<keyword evidence="1" id="KW-1133">Transmembrane helix</keyword>
<evidence type="ECO:0000256" key="1">
    <source>
        <dbReference type="SAM" id="Phobius"/>
    </source>
</evidence>
<feature type="transmembrane region" description="Helical" evidence="1">
    <location>
        <begin position="155"/>
        <end position="177"/>
    </location>
</feature>
<protein>
    <submittedName>
        <fullName evidence="3">Mechanosensitive ion channel-domain-containing protein</fullName>
    </submittedName>
</protein>
<keyword evidence="1" id="KW-0812">Transmembrane</keyword>
<evidence type="ECO:0000313" key="4">
    <source>
        <dbReference type="Proteomes" id="UP000267251"/>
    </source>
</evidence>
<dbReference type="Pfam" id="PF00924">
    <property type="entry name" value="MS_channel_2nd"/>
    <property type="match status" value="1"/>
</dbReference>
<dbReference type="InterPro" id="IPR006685">
    <property type="entry name" value="MscS_channel_2nd"/>
</dbReference>
<feature type="transmembrane region" description="Helical" evidence="1">
    <location>
        <begin position="45"/>
        <end position="68"/>
    </location>
</feature>